<evidence type="ECO:0000313" key="19">
    <source>
        <dbReference type="Proteomes" id="UP000628736"/>
    </source>
</evidence>
<evidence type="ECO:0000256" key="13">
    <source>
        <dbReference type="ARBA" id="ARBA00023136"/>
    </source>
</evidence>
<dbReference type="InterPro" id="IPR029016">
    <property type="entry name" value="GAF-like_dom_sf"/>
</dbReference>
<keyword evidence="10" id="KW-0067">ATP-binding</keyword>
<evidence type="ECO:0000256" key="9">
    <source>
        <dbReference type="ARBA" id="ARBA00022777"/>
    </source>
</evidence>
<feature type="transmembrane region" description="Helical" evidence="14">
    <location>
        <begin position="44"/>
        <end position="62"/>
    </location>
</feature>
<evidence type="ECO:0000256" key="2">
    <source>
        <dbReference type="ARBA" id="ARBA00004651"/>
    </source>
</evidence>
<comment type="catalytic activity">
    <reaction evidence="1">
        <text>ATP + protein L-histidine = ADP + protein N-phospho-L-histidine.</text>
        <dbReference type="EC" id="2.7.13.3"/>
    </reaction>
</comment>
<dbReference type="SUPFAM" id="SSF55874">
    <property type="entry name" value="ATPase domain of HSP90 chaperone/DNA topoisomerase II/histidine kinase"/>
    <property type="match status" value="1"/>
</dbReference>
<keyword evidence="5" id="KW-0597">Phosphoprotein</keyword>
<protein>
    <recommendedName>
        <fullName evidence="3">histidine kinase</fullName>
        <ecNumber evidence="3">2.7.13.3</ecNumber>
    </recommendedName>
</protein>
<feature type="transmembrane region" description="Helical" evidence="14">
    <location>
        <begin position="107"/>
        <end position="126"/>
    </location>
</feature>
<feature type="domain" description="Signal transduction histidine kinase internal region" evidence="16">
    <location>
        <begin position="361"/>
        <end position="437"/>
    </location>
</feature>
<evidence type="ECO:0000259" key="16">
    <source>
        <dbReference type="Pfam" id="PF06580"/>
    </source>
</evidence>
<dbReference type="Proteomes" id="UP000628736">
    <property type="component" value="Unassembled WGS sequence"/>
</dbReference>
<dbReference type="InterPro" id="IPR036890">
    <property type="entry name" value="HATPase_C_sf"/>
</dbReference>
<dbReference type="GO" id="GO:0005886">
    <property type="term" value="C:plasma membrane"/>
    <property type="evidence" value="ECO:0007669"/>
    <property type="project" value="UniProtKB-SubCell"/>
</dbReference>
<dbReference type="EC" id="2.7.13.3" evidence="3"/>
<sequence length="574" mass="63544">MKNSLLIYLLLNISLLYIVAAILTEVRPLRIILKRRVRSVPNQLCLGLIFGLLSISGTYTGMNFQGAVVNTRVVSTVAAGLVGGPLSGLCAGALSGLHRYLFDPSGFTSLACGVGTFGFGIIGALCYRRFSRCSRRNLALVAITLVSELVQCVLILILAKPFEAAIALEKVILLPKMVVNSLGLVIFMTLLNRLNRSLTIELVEQQYLALYIAQKCLPYLREGLGDRHALQQATDTVRATLPDFQVIITDREQVLATSGIALQGHPLPEPARQALERRELVVMQDFPGEVDVPVHQEDNAAIAAPLMWDDEAVGVLILVVPMGPNLILDADIRTADGLAQLFSSQLELGEFHHQIELRRQAEFRALQSQINPHFLYNALNTISALCLTDSERARETILILASYLRQTLSINEPFVTLVQEMSNVDNYLALVDARFEGAIHVTRELPDDLTRLHLPPLILQPIVENAVRHGSTSVDERHVCICIRQDQERAYIQVSDRGHGFPPQVLEMLQDPEDPSYSGLFNVRKRLRSIYGEQCKFTIDSSQAGSTVFFSIPLTPPSQSYSDVKRSEVQCVSQ</sequence>
<feature type="transmembrane region" description="Helical" evidence="14">
    <location>
        <begin position="138"/>
        <end position="159"/>
    </location>
</feature>
<keyword evidence="13 14" id="KW-0472">Membrane</keyword>
<dbReference type="Pfam" id="PF07694">
    <property type="entry name" value="5TM-5TMR_LYT"/>
    <property type="match status" value="1"/>
</dbReference>
<feature type="domain" description="Signal transduction histidine kinase 5TM receptor LytS transmembrane region" evidence="17">
    <location>
        <begin position="30"/>
        <end position="192"/>
    </location>
</feature>
<keyword evidence="7 14" id="KW-0812">Transmembrane</keyword>
<dbReference type="InterPro" id="IPR050640">
    <property type="entry name" value="Bact_2-comp_sensor_kinase"/>
</dbReference>
<evidence type="ECO:0000256" key="8">
    <source>
        <dbReference type="ARBA" id="ARBA00022741"/>
    </source>
</evidence>
<dbReference type="RefSeq" id="WP_186852120.1">
    <property type="nucleotide sequence ID" value="NZ_JACOPO010000001.1"/>
</dbReference>
<dbReference type="PANTHER" id="PTHR34220">
    <property type="entry name" value="SENSOR HISTIDINE KINASE YPDA"/>
    <property type="match status" value="1"/>
</dbReference>
<dbReference type="GO" id="GO:0000155">
    <property type="term" value="F:phosphorelay sensor kinase activity"/>
    <property type="evidence" value="ECO:0007669"/>
    <property type="project" value="InterPro"/>
</dbReference>
<reference evidence="18" key="1">
    <citation type="submission" date="2020-08" db="EMBL/GenBank/DDBJ databases">
        <title>Genome public.</title>
        <authorList>
            <person name="Liu C."/>
            <person name="Sun Q."/>
        </authorList>
    </citation>
    <scope>NUCLEOTIDE SEQUENCE</scope>
    <source>
        <strain evidence="18">NSJ-23</strain>
    </source>
</reference>
<dbReference type="SUPFAM" id="SSF55781">
    <property type="entry name" value="GAF domain-like"/>
    <property type="match status" value="1"/>
</dbReference>
<evidence type="ECO:0000256" key="7">
    <source>
        <dbReference type="ARBA" id="ARBA00022692"/>
    </source>
</evidence>
<dbReference type="PANTHER" id="PTHR34220:SF7">
    <property type="entry name" value="SENSOR HISTIDINE KINASE YPDA"/>
    <property type="match status" value="1"/>
</dbReference>
<dbReference type="InterPro" id="IPR011620">
    <property type="entry name" value="Sig_transdc_His_kinase_LytS_TM"/>
</dbReference>
<dbReference type="Pfam" id="PF06580">
    <property type="entry name" value="His_kinase"/>
    <property type="match status" value="1"/>
</dbReference>
<comment type="caution">
    <text evidence="18">The sequence shown here is derived from an EMBL/GenBank/DDBJ whole genome shotgun (WGS) entry which is preliminary data.</text>
</comment>
<evidence type="ECO:0000256" key="1">
    <source>
        <dbReference type="ARBA" id="ARBA00000085"/>
    </source>
</evidence>
<evidence type="ECO:0000256" key="4">
    <source>
        <dbReference type="ARBA" id="ARBA00022475"/>
    </source>
</evidence>
<feature type="domain" description="Histidine kinase/HSP90-like ATPase" evidence="15">
    <location>
        <begin position="458"/>
        <end position="555"/>
    </location>
</feature>
<keyword evidence="4" id="KW-1003">Cell membrane</keyword>
<dbReference type="EMBL" id="JACOPO010000001">
    <property type="protein sequence ID" value="MBC5721787.1"/>
    <property type="molecule type" value="Genomic_DNA"/>
</dbReference>
<dbReference type="Gene3D" id="1.10.1760.20">
    <property type="match status" value="1"/>
</dbReference>
<evidence type="ECO:0000259" key="15">
    <source>
        <dbReference type="Pfam" id="PF02518"/>
    </source>
</evidence>
<evidence type="ECO:0000256" key="3">
    <source>
        <dbReference type="ARBA" id="ARBA00012438"/>
    </source>
</evidence>
<keyword evidence="11 14" id="KW-1133">Transmembrane helix</keyword>
<keyword evidence="9 18" id="KW-0418">Kinase</keyword>
<keyword evidence="12" id="KW-0902">Two-component regulatory system</keyword>
<dbReference type="AlphaFoldDB" id="A0A8J6J8C5"/>
<evidence type="ECO:0000256" key="10">
    <source>
        <dbReference type="ARBA" id="ARBA00022840"/>
    </source>
</evidence>
<dbReference type="GO" id="GO:0005524">
    <property type="term" value="F:ATP binding"/>
    <property type="evidence" value="ECO:0007669"/>
    <property type="project" value="UniProtKB-KW"/>
</dbReference>
<keyword evidence="8" id="KW-0547">Nucleotide-binding</keyword>
<evidence type="ECO:0000256" key="12">
    <source>
        <dbReference type="ARBA" id="ARBA00023012"/>
    </source>
</evidence>
<keyword evidence="6" id="KW-0808">Transferase</keyword>
<keyword evidence="19" id="KW-1185">Reference proteome</keyword>
<comment type="subcellular location">
    <subcellularLocation>
        <location evidence="2">Cell membrane</location>
        <topology evidence="2">Multi-pass membrane protein</topology>
    </subcellularLocation>
</comment>
<evidence type="ECO:0000313" key="18">
    <source>
        <dbReference type="EMBL" id="MBC5721787.1"/>
    </source>
</evidence>
<organism evidence="18 19">
    <name type="scientific">Flintibacter hominis</name>
    <dbReference type="NCBI Taxonomy" id="2763048"/>
    <lineage>
        <taxon>Bacteria</taxon>
        <taxon>Bacillati</taxon>
        <taxon>Bacillota</taxon>
        <taxon>Clostridia</taxon>
        <taxon>Eubacteriales</taxon>
        <taxon>Flintibacter</taxon>
    </lineage>
</organism>
<dbReference type="GO" id="GO:0071555">
    <property type="term" value="P:cell wall organization"/>
    <property type="evidence" value="ECO:0007669"/>
    <property type="project" value="InterPro"/>
</dbReference>
<name>A0A8J6J8C5_9FIRM</name>
<evidence type="ECO:0000256" key="14">
    <source>
        <dbReference type="SAM" id="Phobius"/>
    </source>
</evidence>
<dbReference type="Gene3D" id="3.30.565.10">
    <property type="entry name" value="Histidine kinase-like ATPase, C-terminal domain"/>
    <property type="match status" value="1"/>
</dbReference>
<accession>A0A8J6J8C5</accession>
<evidence type="ECO:0000256" key="11">
    <source>
        <dbReference type="ARBA" id="ARBA00022989"/>
    </source>
</evidence>
<evidence type="ECO:0000256" key="6">
    <source>
        <dbReference type="ARBA" id="ARBA00022679"/>
    </source>
</evidence>
<evidence type="ECO:0000259" key="17">
    <source>
        <dbReference type="Pfam" id="PF07694"/>
    </source>
</evidence>
<dbReference type="InterPro" id="IPR010559">
    <property type="entry name" value="Sig_transdc_His_kin_internal"/>
</dbReference>
<proteinExistence type="predicted"/>
<evidence type="ECO:0000256" key="5">
    <source>
        <dbReference type="ARBA" id="ARBA00022553"/>
    </source>
</evidence>
<feature type="transmembrane region" description="Helical" evidence="14">
    <location>
        <begin position="6"/>
        <end position="23"/>
    </location>
</feature>
<dbReference type="Gene3D" id="3.30.450.40">
    <property type="match status" value="1"/>
</dbReference>
<dbReference type="Pfam" id="PF02518">
    <property type="entry name" value="HATPase_c"/>
    <property type="match status" value="1"/>
</dbReference>
<dbReference type="InterPro" id="IPR003594">
    <property type="entry name" value="HATPase_dom"/>
</dbReference>
<gene>
    <name evidence="18" type="ORF">H8S11_03000</name>
</gene>